<dbReference type="GO" id="GO:0005829">
    <property type="term" value="C:cytosol"/>
    <property type="evidence" value="ECO:0007669"/>
    <property type="project" value="TreeGrafter"/>
</dbReference>
<dbReference type="PROSITE" id="PS51194">
    <property type="entry name" value="HELICASE_CTER"/>
    <property type="match status" value="1"/>
</dbReference>
<evidence type="ECO:0000313" key="12">
    <source>
        <dbReference type="EMBL" id="SIR78273.1"/>
    </source>
</evidence>
<dbReference type="Proteomes" id="UP000187495">
    <property type="component" value="Unassembled WGS sequence"/>
</dbReference>
<feature type="compositionally biased region" description="Basic residues" evidence="8">
    <location>
        <begin position="412"/>
        <end position="427"/>
    </location>
</feature>
<dbReference type="InterPro" id="IPR001650">
    <property type="entry name" value="Helicase_C-like"/>
</dbReference>
<keyword evidence="13" id="KW-1185">Reference proteome</keyword>
<feature type="region of interest" description="Disordered" evidence="8">
    <location>
        <begin position="398"/>
        <end position="543"/>
    </location>
</feature>
<dbReference type="InterPro" id="IPR050079">
    <property type="entry name" value="DEAD_box_RNA_helicase"/>
</dbReference>
<dbReference type="AlphaFoldDB" id="A0A1N7DQX2"/>
<evidence type="ECO:0000256" key="2">
    <source>
        <dbReference type="ARBA" id="ARBA00022801"/>
    </source>
</evidence>
<feature type="domain" description="Helicase ATP-binding" evidence="9">
    <location>
        <begin position="59"/>
        <end position="233"/>
    </location>
</feature>
<sequence length="567" mass="63755">MVVYQGRFMTNMTTITAIDDGACEDFVLQFADLGLNKPLLKALTKSGYTTPTPIQAQAIPHARAGRDLLLSAQTGSGKTAAFVLPILDKLSRLPKLNKQVYALILTPTRELALQVQDSVRRYGNGMHHLYSVPLVGGAPYGGQLRALRKGVQIIIATPGRLLDHMREGRVDLSGLDMLVLDEADRMLDMGFADDIQEILNNTPSNRQTIMSSATWDGAVGKIAESFTKNPEKIAIKVESAHIDESVYFCDDFHHKNKILLELLNNPQIKQAVIFAATKSATERLASELVEAGLKARYLHGDLPQPKRNRIVGEMRSGKCDLLVATDVAARGIDISAISHVINYDLPRQVEDYVHRIGRCGRAGRTGVAMNLCSQDDNRQLQRINEYLKRSMTVATVEGLEPSRNFGPESRQRRTRHKDKSRPKRSRAARHEHSYDESSVGKRDERAHRRVQHHNRHDDAWGIASEQSKHRNHQTKRDKGSHHADNREHKQRDWHGAKKYPAKPKNAHYQPKPLGYADNQAAGTTRQRGKKPQHSMNQPAKARPAVIEEVFFDKRQAKNIKRKFGQID</sequence>
<feature type="short sequence motif" description="Q motif" evidence="6">
    <location>
        <begin position="28"/>
        <end position="56"/>
    </location>
</feature>
<dbReference type="PANTHER" id="PTHR47959">
    <property type="entry name" value="ATP-DEPENDENT RNA HELICASE RHLE-RELATED"/>
    <property type="match status" value="1"/>
</dbReference>
<dbReference type="STRING" id="34061.B0189_05950"/>
<evidence type="ECO:0000256" key="8">
    <source>
        <dbReference type="SAM" id="MobiDB-lite"/>
    </source>
</evidence>
<evidence type="ECO:0000256" key="4">
    <source>
        <dbReference type="ARBA" id="ARBA00022840"/>
    </source>
</evidence>
<dbReference type="SMART" id="SM00487">
    <property type="entry name" value="DEXDc"/>
    <property type="match status" value="1"/>
</dbReference>
<dbReference type="InterPro" id="IPR014001">
    <property type="entry name" value="Helicase_ATP-bd"/>
</dbReference>
<evidence type="ECO:0000259" key="11">
    <source>
        <dbReference type="PROSITE" id="PS51195"/>
    </source>
</evidence>
<dbReference type="CDD" id="cd18787">
    <property type="entry name" value="SF2_C_DEAD"/>
    <property type="match status" value="1"/>
</dbReference>
<dbReference type="InterPro" id="IPR014014">
    <property type="entry name" value="RNA_helicase_DEAD_Q_motif"/>
</dbReference>
<dbReference type="EMBL" id="FTNU01000002">
    <property type="protein sequence ID" value="SIR78273.1"/>
    <property type="molecule type" value="Genomic_DNA"/>
</dbReference>
<accession>A0A1N7DQX2</accession>
<feature type="domain" description="Helicase C-terminal" evidence="10">
    <location>
        <begin position="258"/>
        <end position="403"/>
    </location>
</feature>
<keyword evidence="3 7" id="KW-0347">Helicase</keyword>
<dbReference type="PROSITE" id="PS51195">
    <property type="entry name" value="Q_MOTIF"/>
    <property type="match status" value="1"/>
</dbReference>
<keyword evidence="4 7" id="KW-0067">ATP-binding</keyword>
<dbReference type="PROSITE" id="PS00039">
    <property type="entry name" value="DEAD_ATP_HELICASE"/>
    <property type="match status" value="1"/>
</dbReference>
<dbReference type="GO" id="GO:0005524">
    <property type="term" value="F:ATP binding"/>
    <property type="evidence" value="ECO:0007669"/>
    <property type="project" value="UniProtKB-KW"/>
</dbReference>
<evidence type="ECO:0000259" key="10">
    <source>
        <dbReference type="PROSITE" id="PS51194"/>
    </source>
</evidence>
<dbReference type="SMART" id="SM00490">
    <property type="entry name" value="HELICc"/>
    <property type="match status" value="1"/>
</dbReference>
<dbReference type="InterPro" id="IPR000629">
    <property type="entry name" value="RNA-helicase_DEAD-box_CS"/>
</dbReference>
<evidence type="ECO:0000256" key="3">
    <source>
        <dbReference type="ARBA" id="ARBA00022806"/>
    </source>
</evidence>
<dbReference type="InterPro" id="IPR011545">
    <property type="entry name" value="DEAD/DEAH_box_helicase_dom"/>
</dbReference>
<feature type="domain" description="DEAD-box RNA helicase Q" evidence="11">
    <location>
        <begin position="28"/>
        <end position="56"/>
    </location>
</feature>
<name>A0A1N7DQX2_9GAMM</name>
<comment type="similarity">
    <text evidence="5 7">Belongs to the DEAD box helicase family.</text>
</comment>
<dbReference type="Gene3D" id="3.40.50.300">
    <property type="entry name" value="P-loop containing nucleotide triphosphate hydrolases"/>
    <property type="match status" value="2"/>
</dbReference>
<feature type="compositionally biased region" description="Basic residues" evidence="8">
    <location>
        <begin position="496"/>
        <end position="505"/>
    </location>
</feature>
<reference evidence="13" key="1">
    <citation type="submission" date="2017-01" db="EMBL/GenBank/DDBJ databases">
        <authorList>
            <person name="Varghese N."/>
            <person name="Submissions S."/>
        </authorList>
    </citation>
    <scope>NUCLEOTIDE SEQUENCE [LARGE SCALE GENOMIC DNA]</scope>
    <source>
        <strain evidence="13">DSM 21768</strain>
    </source>
</reference>
<protein>
    <submittedName>
        <fullName evidence="12">Superfamily II DNA and RNA helicase</fullName>
    </submittedName>
</protein>
<proteinExistence type="inferred from homology"/>
<dbReference type="InterPro" id="IPR027417">
    <property type="entry name" value="P-loop_NTPase"/>
</dbReference>
<evidence type="ECO:0000256" key="5">
    <source>
        <dbReference type="ARBA" id="ARBA00038437"/>
    </source>
</evidence>
<dbReference type="GO" id="GO:0016787">
    <property type="term" value="F:hydrolase activity"/>
    <property type="evidence" value="ECO:0007669"/>
    <property type="project" value="UniProtKB-KW"/>
</dbReference>
<evidence type="ECO:0000313" key="13">
    <source>
        <dbReference type="Proteomes" id="UP000187495"/>
    </source>
</evidence>
<keyword evidence="1 7" id="KW-0547">Nucleotide-binding</keyword>
<organism evidence="12 13">
    <name type="scientific">Moraxella cuniculi DSM 21768</name>
    <dbReference type="NCBI Taxonomy" id="1122245"/>
    <lineage>
        <taxon>Bacteria</taxon>
        <taxon>Pseudomonadati</taxon>
        <taxon>Pseudomonadota</taxon>
        <taxon>Gammaproteobacteria</taxon>
        <taxon>Moraxellales</taxon>
        <taxon>Moraxellaceae</taxon>
        <taxon>Moraxella</taxon>
    </lineage>
</organism>
<gene>
    <name evidence="12" type="ORF">SAMN02745664_10246</name>
</gene>
<dbReference type="PROSITE" id="PS51192">
    <property type="entry name" value="HELICASE_ATP_BIND_1"/>
    <property type="match status" value="1"/>
</dbReference>
<evidence type="ECO:0000256" key="1">
    <source>
        <dbReference type="ARBA" id="ARBA00022741"/>
    </source>
</evidence>
<evidence type="ECO:0000259" key="9">
    <source>
        <dbReference type="PROSITE" id="PS51192"/>
    </source>
</evidence>
<dbReference type="Pfam" id="PF00271">
    <property type="entry name" value="Helicase_C"/>
    <property type="match status" value="1"/>
</dbReference>
<feature type="compositionally biased region" description="Basic and acidic residues" evidence="8">
    <location>
        <begin position="428"/>
        <end position="446"/>
    </location>
</feature>
<dbReference type="SUPFAM" id="SSF52540">
    <property type="entry name" value="P-loop containing nucleoside triphosphate hydrolases"/>
    <property type="match status" value="1"/>
</dbReference>
<evidence type="ECO:0000256" key="6">
    <source>
        <dbReference type="PROSITE-ProRule" id="PRU00552"/>
    </source>
</evidence>
<dbReference type="InterPro" id="IPR044742">
    <property type="entry name" value="DEAD/DEAH_RhlB"/>
</dbReference>
<dbReference type="GO" id="GO:0003724">
    <property type="term" value="F:RNA helicase activity"/>
    <property type="evidence" value="ECO:0007669"/>
    <property type="project" value="InterPro"/>
</dbReference>
<evidence type="ECO:0000256" key="7">
    <source>
        <dbReference type="RuleBase" id="RU000492"/>
    </source>
</evidence>
<dbReference type="CDD" id="cd00268">
    <property type="entry name" value="DEADc"/>
    <property type="match status" value="1"/>
</dbReference>
<feature type="compositionally biased region" description="Basic and acidic residues" evidence="8">
    <location>
        <begin position="474"/>
        <end position="495"/>
    </location>
</feature>
<dbReference type="PANTHER" id="PTHR47959:SF17">
    <property type="entry name" value="ATP-DEPENDENT RNA HELICASE DEAD BOX FAMILY"/>
    <property type="match status" value="1"/>
</dbReference>
<dbReference type="GO" id="GO:0003676">
    <property type="term" value="F:nucleic acid binding"/>
    <property type="evidence" value="ECO:0007669"/>
    <property type="project" value="InterPro"/>
</dbReference>
<dbReference type="Pfam" id="PF00270">
    <property type="entry name" value="DEAD"/>
    <property type="match status" value="1"/>
</dbReference>
<keyword evidence="2 7" id="KW-0378">Hydrolase</keyword>